<dbReference type="AlphaFoldDB" id="A0AAD1BZX3"/>
<dbReference type="EMBL" id="AP014862">
    <property type="protein sequence ID" value="BAU73612.1"/>
    <property type="molecule type" value="Genomic_DNA"/>
</dbReference>
<feature type="region of interest" description="Disordered" evidence="1">
    <location>
        <begin position="93"/>
        <end position="149"/>
    </location>
</feature>
<dbReference type="KEGG" id="pfuw:KF707C_19240"/>
<evidence type="ECO:0000313" key="2">
    <source>
        <dbReference type="EMBL" id="BAU73612.1"/>
    </source>
</evidence>
<organism evidence="2 3">
    <name type="scientific">Metapseudomonas furukawaii</name>
    <name type="common">Pseudomonas furukawaii</name>
    <dbReference type="NCBI Taxonomy" id="1149133"/>
    <lineage>
        <taxon>Bacteria</taxon>
        <taxon>Pseudomonadati</taxon>
        <taxon>Pseudomonadota</taxon>
        <taxon>Gammaproteobacteria</taxon>
        <taxon>Pseudomonadales</taxon>
        <taxon>Pseudomonadaceae</taxon>
        <taxon>Metapseudomonas</taxon>
    </lineage>
</organism>
<reference evidence="2 3" key="2">
    <citation type="journal article" date="2017" name="Int. J. Syst. Evol. Microbiol.">
        <title>Pseudomonas furukawaii sp. nov., a polychlorinated biphenyl-degrading bacterium isolated from biphenyl-contaminated soil in Japan.</title>
        <authorList>
            <person name="Kimura N."/>
            <person name="Watanabe T."/>
            <person name="Suenaga H."/>
            <person name="Fujihara H."/>
            <person name="Futagami T."/>
            <person name="Goto M."/>
            <person name="Hanada S."/>
            <person name="Hirose J."/>
        </authorList>
    </citation>
    <scope>NUCLEOTIDE SEQUENCE [LARGE SCALE GENOMIC DNA]</scope>
    <source>
        <strain evidence="3">DSM 10086 / NBRC 110670 / KF707</strain>
    </source>
</reference>
<proteinExistence type="predicted"/>
<keyword evidence="3" id="KW-1185">Reference proteome</keyword>
<feature type="compositionally biased region" description="Basic and acidic residues" evidence="1">
    <location>
        <begin position="129"/>
        <end position="149"/>
    </location>
</feature>
<dbReference type="RefSeq" id="WP_004422359.1">
    <property type="nucleotide sequence ID" value="NZ_AJMR01000228.1"/>
</dbReference>
<evidence type="ECO:0000256" key="1">
    <source>
        <dbReference type="SAM" id="MobiDB-lite"/>
    </source>
</evidence>
<name>A0AAD1BZX3_METFU</name>
<dbReference type="Proteomes" id="UP000218554">
    <property type="component" value="Chromosome"/>
</dbReference>
<feature type="compositionally biased region" description="Low complexity" evidence="1">
    <location>
        <begin position="100"/>
        <end position="128"/>
    </location>
</feature>
<protein>
    <submittedName>
        <fullName evidence="2">Uncharacterized protein</fullName>
    </submittedName>
</protein>
<reference evidence="3" key="1">
    <citation type="submission" date="2015-05" db="EMBL/GenBank/DDBJ databases">
        <title>Draft genome sequencing of a biphenyl-degrading bacterium, Pseudomonas balearica KF707 (=NBRC110670).</title>
        <authorList>
            <person name="Kimura N."/>
            <person name="Hirose J."/>
            <person name="Watanabe T."/>
            <person name="Suenaga H."/>
            <person name="Fujihara H."/>
            <person name="Noguchi M."/>
            <person name="Hashimoto M."/>
            <person name="Shimodaira J."/>
            <person name="Tsuchikane K."/>
            <person name="Hosoyama A."/>
            <person name="Yamazoe A."/>
            <person name="Fujita N."/>
            <person name="Furukawa K."/>
        </authorList>
    </citation>
    <scope>NUCLEOTIDE SEQUENCE [LARGE SCALE GENOMIC DNA]</scope>
    <source>
        <strain evidence="3">DSM 10086 / NBRC 110670 / KF707</strain>
    </source>
</reference>
<gene>
    <name evidence="2" type="ORF">KF707C_19240</name>
</gene>
<accession>A0AAD1BZX3</accession>
<evidence type="ECO:0000313" key="3">
    <source>
        <dbReference type="Proteomes" id="UP000218554"/>
    </source>
</evidence>
<sequence>MNRDPHEPDALERELLEHYRRHSHDEPGTALDQRILAAAAQAAQRPAPSRPGLGERLHAWLFGPGGRQRWAVAMAGFATLGIGLSLTLRTQQQAEERFDAPPASVAPQVAPAPARSAQAPSARLAEPATAEKKKAEALSHQLERGEGVRMPEPAVAPLMESAAPEVQPEPEASLRLVLQLKAEGKPADAQRLLDELQARFPQRDMAAELRRLESRP</sequence>